<reference evidence="1 2" key="1">
    <citation type="submission" date="2016-09" db="EMBL/GenBank/DDBJ databases">
        <authorList>
            <person name="Doonan J."/>
            <person name="Pachebat J.A."/>
            <person name="Golyshin P.N."/>
            <person name="Denman S."/>
            <person name="Mcdonald J.E."/>
        </authorList>
    </citation>
    <scope>NUCLEOTIDE SEQUENCE [LARGE SCALE GENOMIC DNA]</scope>
    <source>
        <strain evidence="1 2">NCPPB 3934</strain>
    </source>
</reference>
<dbReference type="PROSITE" id="PS51257">
    <property type="entry name" value="PROKAR_LIPOPROTEIN"/>
    <property type="match status" value="1"/>
</dbReference>
<evidence type="ECO:0000313" key="2">
    <source>
        <dbReference type="Proteomes" id="UP000285648"/>
    </source>
</evidence>
<comment type="caution">
    <text evidence="1">The sequence shown here is derived from an EMBL/GenBank/DDBJ whole genome shotgun (WGS) entry which is preliminary data.</text>
</comment>
<proteinExistence type="predicted"/>
<evidence type="ECO:0000313" key="1">
    <source>
        <dbReference type="EMBL" id="RLM23647.1"/>
    </source>
</evidence>
<dbReference type="Proteomes" id="UP000285648">
    <property type="component" value="Unassembled WGS sequence"/>
</dbReference>
<dbReference type="AlphaFoldDB" id="A0A421DNF3"/>
<name>A0A421DNF3_9GAMM</name>
<keyword evidence="2" id="KW-1185">Reference proteome</keyword>
<gene>
    <name evidence="1" type="ORF">BIY29_10110</name>
</gene>
<dbReference type="RefSeq" id="WP_121575067.1">
    <property type="nucleotide sequence ID" value="NZ_MJLZ01000020.1"/>
</dbReference>
<dbReference type="OrthoDB" id="7206526at2"/>
<sequence length="126" mass="14046">MHYSRLGLLSSIFFLLTGCATKQYPIATPILPEEASAMGCKDLDREIAHVKSIQYQIERTGEFNGRTVLGFLGDFGIGNGIAKSDARDRARDRERQLYSLKTEKCRVIYSNGENYPGPNDKPIGTD</sequence>
<evidence type="ECO:0008006" key="3">
    <source>
        <dbReference type="Google" id="ProtNLM"/>
    </source>
</evidence>
<accession>A0A421DNF3</accession>
<dbReference type="EMBL" id="MJLZ01000020">
    <property type="protein sequence ID" value="RLM23647.1"/>
    <property type="molecule type" value="Genomic_DNA"/>
</dbReference>
<protein>
    <recommendedName>
        <fullName evidence="3">Lipoprotein</fullName>
    </recommendedName>
</protein>
<organism evidence="1 2">
    <name type="scientific">Brenneria alni</name>
    <dbReference type="NCBI Taxonomy" id="71656"/>
    <lineage>
        <taxon>Bacteria</taxon>
        <taxon>Pseudomonadati</taxon>
        <taxon>Pseudomonadota</taxon>
        <taxon>Gammaproteobacteria</taxon>
        <taxon>Enterobacterales</taxon>
        <taxon>Pectobacteriaceae</taxon>
        <taxon>Brenneria</taxon>
    </lineage>
</organism>